<accession>A0ABS8FYF7</accession>
<dbReference type="SMART" id="SM00530">
    <property type="entry name" value="HTH_XRE"/>
    <property type="match status" value="1"/>
</dbReference>
<dbReference type="RefSeq" id="WP_227708142.1">
    <property type="nucleotide sequence ID" value="NZ_JAJEQX010000020.1"/>
</dbReference>
<dbReference type="EMBL" id="JAJEQX010000020">
    <property type="protein sequence ID" value="MCC2255001.1"/>
    <property type="molecule type" value="Genomic_DNA"/>
</dbReference>
<name>A0ABS8FYF7_9FIRM</name>
<comment type="caution">
    <text evidence="3">The sequence shown here is derived from an EMBL/GenBank/DDBJ whole genome shotgun (WGS) entry which is preliminary data.</text>
</comment>
<sequence>MQDINVGVKVQEFRQQRKLSLRQLALKADMTPSMLSQIENNVVNPSINTLKEIARALEVPMFKFFQDDTLPEKMIVRKGQCKIIGAPGEEVFYQLLTPDTNGSIEFCLMEIPSHSASADKPHEHEGEEVAYVVEGAVTIFVGTREEQLEAGDSIRIPALSAHRWVNGTDRPVKVVFAVTPPCF</sequence>
<dbReference type="Gene3D" id="1.10.260.40">
    <property type="entry name" value="lambda repressor-like DNA-binding domains"/>
    <property type="match status" value="1"/>
</dbReference>
<dbReference type="Proteomes" id="UP001198151">
    <property type="component" value="Unassembled WGS sequence"/>
</dbReference>
<dbReference type="PANTHER" id="PTHR46797:SF19">
    <property type="entry name" value="BLL2473 PROTEIN"/>
    <property type="match status" value="1"/>
</dbReference>
<dbReference type="InterPro" id="IPR014710">
    <property type="entry name" value="RmlC-like_jellyroll"/>
</dbReference>
<dbReference type="InterPro" id="IPR010982">
    <property type="entry name" value="Lambda_DNA-bd_dom_sf"/>
</dbReference>
<evidence type="ECO:0000259" key="2">
    <source>
        <dbReference type="PROSITE" id="PS50943"/>
    </source>
</evidence>
<keyword evidence="4" id="KW-1185">Reference proteome</keyword>
<dbReference type="SUPFAM" id="SSF51182">
    <property type="entry name" value="RmlC-like cupins"/>
    <property type="match status" value="1"/>
</dbReference>
<dbReference type="Gene3D" id="2.60.120.10">
    <property type="entry name" value="Jelly Rolls"/>
    <property type="match status" value="1"/>
</dbReference>
<evidence type="ECO:0000256" key="1">
    <source>
        <dbReference type="ARBA" id="ARBA00023125"/>
    </source>
</evidence>
<evidence type="ECO:0000313" key="3">
    <source>
        <dbReference type="EMBL" id="MCC2255001.1"/>
    </source>
</evidence>
<keyword evidence="1" id="KW-0238">DNA-binding</keyword>
<dbReference type="InterPro" id="IPR013096">
    <property type="entry name" value="Cupin_2"/>
</dbReference>
<dbReference type="InterPro" id="IPR011051">
    <property type="entry name" value="RmlC_Cupin_sf"/>
</dbReference>
<feature type="domain" description="HTH cro/C1-type" evidence="2">
    <location>
        <begin position="10"/>
        <end position="64"/>
    </location>
</feature>
<dbReference type="SUPFAM" id="SSF47413">
    <property type="entry name" value="lambda repressor-like DNA-binding domains"/>
    <property type="match status" value="1"/>
</dbReference>
<evidence type="ECO:0000313" key="4">
    <source>
        <dbReference type="Proteomes" id="UP001198151"/>
    </source>
</evidence>
<protein>
    <submittedName>
        <fullName evidence="3">Helix-turn-helix domain-containing protein</fullName>
    </submittedName>
</protein>
<gene>
    <name evidence="3" type="ORF">LKD70_11310</name>
</gene>
<dbReference type="Pfam" id="PF01381">
    <property type="entry name" value="HTH_3"/>
    <property type="match status" value="1"/>
</dbReference>
<reference evidence="3 4" key="1">
    <citation type="submission" date="2021-10" db="EMBL/GenBank/DDBJ databases">
        <title>Anaerobic single-cell dispensing facilitates the cultivation of human gut bacteria.</title>
        <authorList>
            <person name="Afrizal A."/>
        </authorList>
    </citation>
    <scope>NUCLEOTIDE SEQUENCE [LARGE SCALE GENOMIC DNA]</scope>
    <source>
        <strain evidence="3 4">CLA-AA-H200</strain>
    </source>
</reference>
<dbReference type="CDD" id="cd02209">
    <property type="entry name" value="cupin_XRE_C"/>
    <property type="match status" value="1"/>
</dbReference>
<dbReference type="InterPro" id="IPR050807">
    <property type="entry name" value="TransReg_Diox_bact_type"/>
</dbReference>
<dbReference type="PANTHER" id="PTHR46797">
    <property type="entry name" value="HTH-TYPE TRANSCRIPTIONAL REGULATOR"/>
    <property type="match status" value="1"/>
</dbReference>
<dbReference type="PROSITE" id="PS50943">
    <property type="entry name" value="HTH_CROC1"/>
    <property type="match status" value="1"/>
</dbReference>
<organism evidence="3 4">
    <name type="scientific">Ruminococcus turbiniformis</name>
    <dbReference type="NCBI Taxonomy" id="2881258"/>
    <lineage>
        <taxon>Bacteria</taxon>
        <taxon>Bacillati</taxon>
        <taxon>Bacillota</taxon>
        <taxon>Clostridia</taxon>
        <taxon>Eubacteriales</taxon>
        <taxon>Oscillospiraceae</taxon>
        <taxon>Ruminococcus</taxon>
    </lineage>
</organism>
<proteinExistence type="predicted"/>
<dbReference type="Pfam" id="PF07883">
    <property type="entry name" value="Cupin_2"/>
    <property type="match status" value="1"/>
</dbReference>
<dbReference type="CDD" id="cd00093">
    <property type="entry name" value="HTH_XRE"/>
    <property type="match status" value="1"/>
</dbReference>
<dbReference type="InterPro" id="IPR001387">
    <property type="entry name" value="Cro/C1-type_HTH"/>
</dbReference>